<dbReference type="AlphaFoldDB" id="A0A1C5I4L4"/>
<gene>
    <name evidence="2" type="ORF">GA0070560_107237</name>
</gene>
<proteinExistence type="predicted"/>
<protein>
    <submittedName>
        <fullName evidence="2">Pyridoxamine 5'-phosphate oxidase</fullName>
    </submittedName>
</protein>
<evidence type="ECO:0000259" key="1">
    <source>
        <dbReference type="Pfam" id="PF01243"/>
    </source>
</evidence>
<dbReference type="Proteomes" id="UP000199408">
    <property type="component" value="Unassembled WGS sequence"/>
</dbReference>
<dbReference type="Gene3D" id="2.30.110.10">
    <property type="entry name" value="Electron Transport, Fmn-binding Protein, Chain A"/>
    <property type="match status" value="1"/>
</dbReference>
<dbReference type="InterPro" id="IPR011576">
    <property type="entry name" value="Pyridox_Oxase_N"/>
</dbReference>
<dbReference type="InterPro" id="IPR012349">
    <property type="entry name" value="Split_barrel_FMN-bd"/>
</dbReference>
<dbReference type="RefSeq" id="WP_091295695.1">
    <property type="nucleotide sequence ID" value="NZ_FMDN01000007.1"/>
</dbReference>
<sequence>MKVHPRIDDRLRGWIEEQPVFFVASAPSGPHGHVNVSPRGMRGTFAVLDPLRVAWLDFHGSGAETIAHLRDNGRVTVMFCAFTGPPKVVRLHGRGVTTALTDPGFRPLLAHFPDPPDLHGVRAVITVEVERVSDSCGYSVPLMDYRGDRDLLLRWGARKTDEDLADYRARKNATSIDGLPVF</sequence>
<dbReference type="OrthoDB" id="115989at2"/>
<dbReference type="PANTHER" id="PTHR39336:SF1">
    <property type="entry name" value="PYRIDOXAMINE PHOSPHATE OXIDASE FAMILY PROTEIN (AFU_ORTHOLOGUE AFUA_6G11440)"/>
    <property type="match status" value="1"/>
</dbReference>
<evidence type="ECO:0000313" key="2">
    <source>
        <dbReference type="EMBL" id="SCG52911.1"/>
    </source>
</evidence>
<organism evidence="2 3">
    <name type="scientific">Micromonospora halophytica</name>
    <dbReference type="NCBI Taxonomy" id="47864"/>
    <lineage>
        <taxon>Bacteria</taxon>
        <taxon>Bacillati</taxon>
        <taxon>Actinomycetota</taxon>
        <taxon>Actinomycetes</taxon>
        <taxon>Micromonosporales</taxon>
        <taxon>Micromonosporaceae</taxon>
        <taxon>Micromonospora</taxon>
    </lineage>
</organism>
<keyword evidence="3" id="KW-1185">Reference proteome</keyword>
<dbReference type="PANTHER" id="PTHR39336">
    <property type="entry name" value="PYRIDOXAMINE PHOSPHATE OXIDASE FAMILY PROTEIN (AFU_ORTHOLOGUE AFUA_6G11440)"/>
    <property type="match status" value="1"/>
</dbReference>
<name>A0A1C5I4L4_9ACTN</name>
<dbReference type="SUPFAM" id="SSF50475">
    <property type="entry name" value="FMN-binding split barrel"/>
    <property type="match status" value="1"/>
</dbReference>
<feature type="domain" description="Pyridoxamine 5'-phosphate oxidase N-terminal" evidence="1">
    <location>
        <begin position="7"/>
        <end position="134"/>
    </location>
</feature>
<reference evidence="3" key="1">
    <citation type="submission" date="2016-06" db="EMBL/GenBank/DDBJ databases">
        <authorList>
            <person name="Varghese N."/>
        </authorList>
    </citation>
    <scope>NUCLEOTIDE SEQUENCE [LARGE SCALE GENOMIC DNA]</scope>
    <source>
        <strain evidence="3">DSM 43171</strain>
    </source>
</reference>
<evidence type="ECO:0000313" key="3">
    <source>
        <dbReference type="Proteomes" id="UP000199408"/>
    </source>
</evidence>
<dbReference type="STRING" id="47864.GA0070560_107237"/>
<accession>A0A1C5I4L4</accession>
<dbReference type="EMBL" id="FMDN01000007">
    <property type="protein sequence ID" value="SCG52911.1"/>
    <property type="molecule type" value="Genomic_DNA"/>
</dbReference>
<dbReference type="Pfam" id="PF01243">
    <property type="entry name" value="PNPOx_N"/>
    <property type="match status" value="1"/>
</dbReference>